<keyword evidence="1" id="KW-0805">Transcription regulation</keyword>
<dbReference type="GO" id="GO:0043565">
    <property type="term" value="F:sequence-specific DNA binding"/>
    <property type="evidence" value="ECO:0007669"/>
    <property type="project" value="InterPro"/>
</dbReference>
<keyword evidence="2" id="KW-0238">DNA-binding</keyword>
<dbReference type="SUPFAM" id="SSF46689">
    <property type="entry name" value="Homeodomain-like"/>
    <property type="match status" value="2"/>
</dbReference>
<dbReference type="Pfam" id="PF12833">
    <property type="entry name" value="HTH_18"/>
    <property type="match status" value="1"/>
</dbReference>
<feature type="domain" description="HTH araC/xylS-type" evidence="4">
    <location>
        <begin position="185"/>
        <end position="283"/>
    </location>
</feature>
<dbReference type="PANTHER" id="PTHR43280">
    <property type="entry name" value="ARAC-FAMILY TRANSCRIPTIONAL REGULATOR"/>
    <property type="match status" value="1"/>
</dbReference>
<dbReference type="InterPro" id="IPR020449">
    <property type="entry name" value="Tscrpt_reg_AraC-type_HTH"/>
</dbReference>
<dbReference type="PRINTS" id="PR00032">
    <property type="entry name" value="HTHARAC"/>
</dbReference>
<organism evidence="5 7">
    <name type="scientific">Bacteroides faecis</name>
    <dbReference type="NCBI Taxonomy" id="674529"/>
    <lineage>
        <taxon>Bacteria</taxon>
        <taxon>Pseudomonadati</taxon>
        <taxon>Bacteroidota</taxon>
        <taxon>Bacteroidia</taxon>
        <taxon>Bacteroidales</taxon>
        <taxon>Bacteroidaceae</taxon>
        <taxon>Bacteroides</taxon>
    </lineage>
</organism>
<evidence type="ECO:0000256" key="2">
    <source>
        <dbReference type="ARBA" id="ARBA00023125"/>
    </source>
</evidence>
<gene>
    <name evidence="5" type="primary">araC_3</name>
    <name evidence="5" type="ORF">ERS852461_01181</name>
    <name evidence="6" type="ORF">NXY30_07405</name>
</gene>
<reference evidence="5 7" key="1">
    <citation type="submission" date="2015-09" db="EMBL/GenBank/DDBJ databases">
        <authorList>
            <consortium name="Pathogen Informatics"/>
        </authorList>
    </citation>
    <scope>NUCLEOTIDE SEQUENCE [LARGE SCALE GENOMIC DNA]</scope>
    <source>
        <strain evidence="5 7">2789STDY5834846</strain>
    </source>
</reference>
<dbReference type="InterPro" id="IPR037923">
    <property type="entry name" value="HTH-like"/>
</dbReference>
<keyword evidence="3" id="KW-0804">Transcription</keyword>
<evidence type="ECO:0000313" key="7">
    <source>
        <dbReference type="Proteomes" id="UP000095606"/>
    </source>
</evidence>
<accession>A0A3E5GKN5</accession>
<dbReference type="EMBL" id="CP103141">
    <property type="protein sequence ID" value="UVQ76199.1"/>
    <property type="molecule type" value="Genomic_DNA"/>
</dbReference>
<reference evidence="6" key="2">
    <citation type="submission" date="2022-08" db="EMBL/GenBank/DDBJ databases">
        <title>Genome Sequencing of Bacteroides fragilis Group Isolates with Nanopore Technology.</title>
        <authorList>
            <person name="Tisza M.J."/>
            <person name="Smith D."/>
            <person name="Dekker J.P."/>
        </authorList>
    </citation>
    <scope>NUCLEOTIDE SEQUENCE</scope>
    <source>
        <strain evidence="6">BFG-527</strain>
    </source>
</reference>
<dbReference type="Proteomes" id="UP001060104">
    <property type="component" value="Chromosome"/>
</dbReference>
<dbReference type="GO" id="GO:0003700">
    <property type="term" value="F:DNA-binding transcription factor activity"/>
    <property type="evidence" value="ECO:0007669"/>
    <property type="project" value="InterPro"/>
</dbReference>
<dbReference type="InterPro" id="IPR018060">
    <property type="entry name" value="HTH_AraC"/>
</dbReference>
<evidence type="ECO:0000313" key="6">
    <source>
        <dbReference type="EMBL" id="UVQ76199.1"/>
    </source>
</evidence>
<evidence type="ECO:0000256" key="3">
    <source>
        <dbReference type="ARBA" id="ARBA00023163"/>
    </source>
</evidence>
<dbReference type="Gene3D" id="1.10.10.60">
    <property type="entry name" value="Homeodomain-like"/>
    <property type="match status" value="2"/>
</dbReference>
<dbReference type="EMBL" id="CZAE01000004">
    <property type="protein sequence ID" value="CUO81374.1"/>
    <property type="molecule type" value="Genomic_DNA"/>
</dbReference>
<name>A0A174I2G8_9BACE</name>
<dbReference type="SUPFAM" id="SSF51215">
    <property type="entry name" value="Regulatory protein AraC"/>
    <property type="match status" value="1"/>
</dbReference>
<dbReference type="InterPro" id="IPR018062">
    <property type="entry name" value="HTH_AraC-typ_CS"/>
</dbReference>
<accession>A0A174I2G8</accession>
<dbReference type="AlphaFoldDB" id="A0A174I2G8"/>
<dbReference type="GeneID" id="69588353"/>
<dbReference type="SMART" id="SM00342">
    <property type="entry name" value="HTH_ARAC"/>
    <property type="match status" value="1"/>
</dbReference>
<dbReference type="PROSITE" id="PS00041">
    <property type="entry name" value="HTH_ARAC_FAMILY_1"/>
    <property type="match status" value="1"/>
</dbReference>
<protein>
    <submittedName>
        <fullName evidence="5 6">Transcriptional regulator</fullName>
    </submittedName>
</protein>
<evidence type="ECO:0000313" key="8">
    <source>
        <dbReference type="Proteomes" id="UP001060104"/>
    </source>
</evidence>
<evidence type="ECO:0000256" key="1">
    <source>
        <dbReference type="ARBA" id="ARBA00023015"/>
    </source>
</evidence>
<evidence type="ECO:0000313" key="5">
    <source>
        <dbReference type="EMBL" id="CUO81374.1"/>
    </source>
</evidence>
<proteinExistence type="predicted"/>
<dbReference type="InterPro" id="IPR009057">
    <property type="entry name" value="Homeodomain-like_sf"/>
</dbReference>
<sequence>MTQSIDQLHLLILNVGLAIHNADWNWRNVNSPFTRLYYVTEGAARILLPTGIQELKPDHLYLVPSFTTHSYLCDTHFAHYYLHIYEDHQSESSILEDFSFPTEIPAGDLELPLIKRLCGINPTMQLPQSDPTSYDNNPTLIKNIIKNKQRTFCDKVESRGIVYQLMARFLKDAQPKAEINDDRIQKVLSYIRKNIYKTIDIDSLAAISCLSKDHFIRLFRKEVNNTPLQYINQKKIEKAQLILITDSMPIKNISYLLAYEDHSYFNRLFKKLTGVTPQQYRDRYKK</sequence>
<dbReference type="RefSeq" id="WP_055269071.1">
    <property type="nucleotide sequence ID" value="NZ_CABMFH010000003.1"/>
</dbReference>
<evidence type="ECO:0000259" key="4">
    <source>
        <dbReference type="PROSITE" id="PS01124"/>
    </source>
</evidence>
<dbReference type="PROSITE" id="PS01124">
    <property type="entry name" value="HTH_ARAC_FAMILY_2"/>
    <property type="match status" value="1"/>
</dbReference>
<dbReference type="Proteomes" id="UP000095606">
    <property type="component" value="Unassembled WGS sequence"/>
</dbReference>
<dbReference type="PANTHER" id="PTHR43280:SF28">
    <property type="entry name" value="HTH-TYPE TRANSCRIPTIONAL ACTIVATOR RHAS"/>
    <property type="match status" value="1"/>
</dbReference>
<keyword evidence="8" id="KW-1185">Reference proteome</keyword>